<dbReference type="Proteomes" id="UP001056500">
    <property type="component" value="Chromosome"/>
</dbReference>
<dbReference type="InterPro" id="IPR009078">
    <property type="entry name" value="Ferritin-like_SF"/>
</dbReference>
<sequence>MPATISSTLQSQVPIPQPPRVITTKDCSYLKDALSWELLAFKKFHFYAQQVTDPEVKQALEKAGQMHQQHYQKLLAHLQVNNTAAMATIPQTQMQSQQQQNQAQ</sequence>
<evidence type="ECO:0000313" key="1">
    <source>
        <dbReference type="EMBL" id="USG66705.1"/>
    </source>
</evidence>
<accession>A0ABY4WHU3</accession>
<protein>
    <submittedName>
        <fullName evidence="1">Ferritin-like domain-containing protein</fullName>
    </submittedName>
</protein>
<gene>
    <name evidence="1" type="ORF">NDK47_05245</name>
</gene>
<dbReference type="CDD" id="cd00657">
    <property type="entry name" value="Ferritin_like"/>
    <property type="match status" value="1"/>
</dbReference>
<dbReference type="SUPFAM" id="SSF47240">
    <property type="entry name" value="Ferritin-like"/>
    <property type="match status" value="1"/>
</dbReference>
<reference evidence="1" key="1">
    <citation type="submission" date="2022-06" db="EMBL/GenBank/DDBJ databases">
        <title>Genome sequencing of Brevibacillus sp. BB3-R1.</title>
        <authorList>
            <person name="Heo J."/>
            <person name="Lee D."/>
            <person name="Won M."/>
            <person name="Han B.-H."/>
            <person name="Hong S.-B."/>
            <person name="Kwon S.-W."/>
        </authorList>
    </citation>
    <scope>NUCLEOTIDE SEQUENCE</scope>
    <source>
        <strain evidence="1">BB3-R1</strain>
    </source>
</reference>
<dbReference type="RefSeq" id="WP_251873812.1">
    <property type="nucleotide sequence ID" value="NZ_CP098755.1"/>
</dbReference>
<organism evidence="1 2">
    <name type="scientific">Brevibacillus ruminantium</name>
    <dbReference type="NCBI Taxonomy" id="2950604"/>
    <lineage>
        <taxon>Bacteria</taxon>
        <taxon>Bacillati</taxon>
        <taxon>Bacillota</taxon>
        <taxon>Bacilli</taxon>
        <taxon>Bacillales</taxon>
        <taxon>Paenibacillaceae</taxon>
        <taxon>Brevibacillus</taxon>
    </lineage>
</organism>
<proteinExistence type="predicted"/>
<keyword evidence="2" id="KW-1185">Reference proteome</keyword>
<name>A0ABY4WHU3_9BACL</name>
<dbReference type="InterPro" id="IPR012347">
    <property type="entry name" value="Ferritin-like"/>
</dbReference>
<evidence type="ECO:0000313" key="2">
    <source>
        <dbReference type="Proteomes" id="UP001056500"/>
    </source>
</evidence>
<dbReference type="Gene3D" id="1.20.1260.10">
    <property type="match status" value="1"/>
</dbReference>
<dbReference type="EMBL" id="CP098755">
    <property type="protein sequence ID" value="USG66705.1"/>
    <property type="molecule type" value="Genomic_DNA"/>
</dbReference>